<dbReference type="InterPro" id="IPR036282">
    <property type="entry name" value="Glutathione-S-Trfase_C_sf"/>
</dbReference>
<accession>A0A161SL76</accession>
<evidence type="ECO:0000259" key="2">
    <source>
        <dbReference type="PROSITE" id="PS50405"/>
    </source>
</evidence>
<dbReference type="AlphaFoldDB" id="A0A161SL76"/>
<dbReference type="Pfam" id="PF13417">
    <property type="entry name" value="GST_N_3"/>
    <property type="match status" value="1"/>
</dbReference>
<gene>
    <name evidence="3" type="ORF">A4A58_16655</name>
</gene>
<name>A0A161SL76_9BRAD</name>
<dbReference type="STRING" id="943830.A4A58_16655"/>
<evidence type="ECO:0000313" key="3">
    <source>
        <dbReference type="EMBL" id="KZD20872.1"/>
    </source>
</evidence>
<feature type="domain" description="GST N-terminal" evidence="1">
    <location>
        <begin position="4"/>
        <end position="83"/>
    </location>
</feature>
<dbReference type="InterPro" id="IPR036249">
    <property type="entry name" value="Thioredoxin-like_sf"/>
</dbReference>
<dbReference type="PROSITE" id="PS50404">
    <property type="entry name" value="GST_NTER"/>
    <property type="match status" value="1"/>
</dbReference>
<protein>
    <recommendedName>
        <fullName evidence="5">Glutathione S-transferase</fullName>
    </recommendedName>
</protein>
<reference evidence="3 4" key="1">
    <citation type="submission" date="2016-03" db="EMBL/GenBank/DDBJ databases">
        <title>Microsymbionts genomes from the relict species Vavilovia formosa (Stev.) Fed.</title>
        <authorList>
            <person name="Kopat V."/>
            <person name="Chirak E."/>
            <person name="Kimeklis A."/>
            <person name="Andronov E."/>
        </authorList>
    </citation>
    <scope>NUCLEOTIDE SEQUENCE [LARGE SCALE GENOMIC DNA]</scope>
    <source>
        <strain evidence="3 4">Vaf07</strain>
    </source>
</reference>
<evidence type="ECO:0000313" key="4">
    <source>
        <dbReference type="Proteomes" id="UP000076574"/>
    </source>
</evidence>
<sequence>MTATDLVLHHYPRSPFAEKVRVAFGLKGLHWQSVIQPRIAPKPQLVPLTGGYRRIPVLQVGADIYCDTRRILAELERRFPEPTLYLAGTRGQADIIAAWADRALFATALGLVFGINGDRFPPELHADRASFTSGKFDGWDSVKMRAQLPVLRDQFRIHLAWLNDWLTHGDAFLLGNAPSLADLAVHHPLWYARGNLGESEGLAEHPRVLAWMDRVAALGHGTVEELSPEQALETARFCQPVATPHPAHNDIVADQDQLFTEGTMVSVTPTDWGFDPVIGAFVSAGHDSIALRRNDPDVGATVVHFPRTGFAIARL</sequence>
<dbReference type="RefSeq" id="WP_068737699.1">
    <property type="nucleotide sequence ID" value="NZ_LVYV01000054.1"/>
</dbReference>
<dbReference type="Gene3D" id="3.40.30.110">
    <property type="match status" value="2"/>
</dbReference>
<dbReference type="Pfam" id="PF13410">
    <property type="entry name" value="GST_C_2"/>
    <property type="match status" value="1"/>
</dbReference>
<proteinExistence type="predicted"/>
<organism evidence="3 4">
    <name type="scientific">Tardiphaga robiniae</name>
    <dbReference type="NCBI Taxonomy" id="943830"/>
    <lineage>
        <taxon>Bacteria</taxon>
        <taxon>Pseudomonadati</taxon>
        <taxon>Pseudomonadota</taxon>
        <taxon>Alphaproteobacteria</taxon>
        <taxon>Hyphomicrobiales</taxon>
        <taxon>Nitrobacteraceae</taxon>
        <taxon>Tardiphaga</taxon>
    </lineage>
</organism>
<dbReference type="InterPro" id="IPR004045">
    <property type="entry name" value="Glutathione_S-Trfase_N"/>
</dbReference>
<evidence type="ECO:0000259" key="1">
    <source>
        <dbReference type="PROSITE" id="PS50404"/>
    </source>
</evidence>
<dbReference type="PROSITE" id="PS50405">
    <property type="entry name" value="GST_CTER"/>
    <property type="match status" value="1"/>
</dbReference>
<dbReference type="SUPFAM" id="SSF52833">
    <property type="entry name" value="Thioredoxin-like"/>
    <property type="match status" value="1"/>
</dbReference>
<dbReference type="EMBL" id="LVYV01000054">
    <property type="protein sequence ID" value="KZD20872.1"/>
    <property type="molecule type" value="Genomic_DNA"/>
</dbReference>
<dbReference type="CDD" id="cd00570">
    <property type="entry name" value="GST_N_family"/>
    <property type="match status" value="1"/>
</dbReference>
<dbReference type="InterPro" id="IPR010987">
    <property type="entry name" value="Glutathione-S-Trfase_C-like"/>
</dbReference>
<dbReference type="OrthoDB" id="5791869at2"/>
<keyword evidence="4" id="KW-1185">Reference proteome</keyword>
<dbReference type="Proteomes" id="UP000076574">
    <property type="component" value="Unassembled WGS sequence"/>
</dbReference>
<dbReference type="CDD" id="cd00299">
    <property type="entry name" value="GST_C_family"/>
    <property type="match status" value="1"/>
</dbReference>
<evidence type="ECO:0008006" key="5">
    <source>
        <dbReference type="Google" id="ProtNLM"/>
    </source>
</evidence>
<feature type="domain" description="GST C-terminal" evidence="2">
    <location>
        <begin position="101"/>
        <end position="241"/>
    </location>
</feature>
<comment type="caution">
    <text evidence="3">The sequence shown here is derived from an EMBL/GenBank/DDBJ whole genome shotgun (WGS) entry which is preliminary data.</text>
</comment>
<dbReference type="SUPFAM" id="SSF47616">
    <property type="entry name" value="GST C-terminal domain-like"/>
    <property type="match status" value="1"/>
</dbReference>